<organism evidence="5 6">
    <name type="scientific">Astathelohania contejeani</name>
    <dbReference type="NCBI Taxonomy" id="164912"/>
    <lineage>
        <taxon>Eukaryota</taxon>
        <taxon>Fungi</taxon>
        <taxon>Fungi incertae sedis</taxon>
        <taxon>Microsporidia</taxon>
        <taxon>Astathelohaniidae</taxon>
        <taxon>Astathelohania</taxon>
    </lineage>
</organism>
<evidence type="ECO:0000256" key="2">
    <source>
        <dbReference type="ARBA" id="ARBA00022833"/>
    </source>
</evidence>
<sequence length="140" mass="15683">MSDDLLAPFVIQCTECNQVLADSFSLLNFRNNTLIMGAVSSHCRISKTKHKGKDVIDTDCTFNMLSCSCGHSVGRRYITVNLALSDYVGRYCIERSSVKSYALGASSETEGLGLVEVCDEILKLQRFCVYLYNKMKKEEK</sequence>
<comment type="caution">
    <text evidence="5">The sequence shown here is derived from an EMBL/GenBank/DDBJ whole genome shotgun (WGS) entry which is preliminary data.</text>
</comment>
<keyword evidence="6" id="KW-1185">Reference proteome</keyword>
<dbReference type="InterPro" id="IPR004910">
    <property type="entry name" value="Yippee/Mis18/Cereblon"/>
</dbReference>
<protein>
    <recommendedName>
        <fullName evidence="3">Protein yippee-like</fullName>
    </recommendedName>
</protein>
<evidence type="ECO:0000256" key="1">
    <source>
        <dbReference type="ARBA" id="ARBA00022723"/>
    </source>
</evidence>
<evidence type="ECO:0000256" key="3">
    <source>
        <dbReference type="RuleBase" id="RU110713"/>
    </source>
</evidence>
<evidence type="ECO:0000313" key="5">
    <source>
        <dbReference type="EMBL" id="KAF7682603.1"/>
    </source>
</evidence>
<dbReference type="Proteomes" id="UP001516464">
    <property type="component" value="Unassembled WGS sequence"/>
</dbReference>
<proteinExistence type="inferred from homology"/>
<accession>A0ABQ7HWR9</accession>
<keyword evidence="1" id="KW-0479">Metal-binding</keyword>
<feature type="domain" description="Mis18" evidence="4">
    <location>
        <begin position="8"/>
        <end position="103"/>
    </location>
</feature>
<dbReference type="Pfam" id="PF03226">
    <property type="entry name" value="Yippee-Mis18"/>
    <property type="match status" value="1"/>
</dbReference>
<comment type="similarity">
    <text evidence="3">Belongs to the yippee family.</text>
</comment>
<dbReference type="EMBL" id="SBIQ01000214">
    <property type="protein sequence ID" value="KAF7682603.1"/>
    <property type="molecule type" value="Genomic_DNA"/>
</dbReference>
<gene>
    <name evidence="5" type="primary">mis18</name>
    <name evidence="5" type="ORF">TCON_2174</name>
</gene>
<keyword evidence="2" id="KW-0862">Zinc</keyword>
<dbReference type="InterPro" id="IPR034752">
    <property type="entry name" value="Mis18"/>
</dbReference>
<dbReference type="PROSITE" id="PS51793">
    <property type="entry name" value="MIS18"/>
    <property type="match status" value="1"/>
</dbReference>
<evidence type="ECO:0000313" key="6">
    <source>
        <dbReference type="Proteomes" id="UP001516464"/>
    </source>
</evidence>
<name>A0ABQ7HWR9_9MICR</name>
<evidence type="ECO:0000259" key="4">
    <source>
        <dbReference type="PROSITE" id="PS51793"/>
    </source>
</evidence>
<reference evidence="5 6" key="1">
    <citation type="submission" date="2019-01" db="EMBL/GenBank/DDBJ databases">
        <title>Genomes sequencing and comparative genomics of infectious freshwater microsporidia, Cucumispora dikerogammari and Thelohania contejeani.</title>
        <authorList>
            <person name="Cormier A."/>
            <person name="Giraud I."/>
            <person name="Wattier R."/>
            <person name="Teixeira M."/>
            <person name="Grandjean F."/>
            <person name="Rigaud T."/>
            <person name="Cordaux R."/>
        </authorList>
    </citation>
    <scope>NUCLEOTIDE SEQUENCE [LARGE SCALE GENOMIC DNA]</scope>
    <source>
        <strain evidence="5">T1</strain>
        <tissue evidence="5">Spores</tissue>
    </source>
</reference>